<dbReference type="CDD" id="cd10434">
    <property type="entry name" value="GIY-YIG_UvrC_Cho"/>
    <property type="match status" value="1"/>
</dbReference>
<dbReference type="PANTHER" id="PTHR30562">
    <property type="entry name" value="UVRC/OXIDOREDUCTASE"/>
    <property type="match status" value="1"/>
</dbReference>
<dbReference type="SUPFAM" id="SSF82771">
    <property type="entry name" value="GIY-YIG endonuclease"/>
    <property type="match status" value="1"/>
</dbReference>
<organism evidence="3 4">
    <name type="scientific">Williamsia deligens</name>
    <dbReference type="NCBI Taxonomy" id="321325"/>
    <lineage>
        <taxon>Bacteria</taxon>
        <taxon>Bacillati</taxon>
        <taxon>Actinomycetota</taxon>
        <taxon>Actinomycetes</taxon>
        <taxon>Mycobacteriales</taxon>
        <taxon>Nocardiaceae</taxon>
        <taxon>Williamsia</taxon>
    </lineage>
</organism>
<protein>
    <submittedName>
        <fullName evidence="3">DEDD exonuclease domain-containing protein</fullName>
    </submittedName>
</protein>
<dbReference type="SUPFAM" id="SSF53098">
    <property type="entry name" value="Ribonuclease H-like"/>
    <property type="match status" value="1"/>
</dbReference>
<dbReference type="InterPro" id="IPR013520">
    <property type="entry name" value="Ribonucl_H"/>
</dbReference>
<proteinExistence type="predicted"/>
<dbReference type="InterPro" id="IPR035901">
    <property type="entry name" value="GIY-YIG_endonuc_sf"/>
</dbReference>
<sequence>MRHADHRGSPDTAVQLTLDAEPSLFAETFVIVDLETTGGSPARDRITEIGAVKVRGGEVLGEFATLVDPGCAIPPHIVRLTGITEAMIYRAPPIEEVLPAFLEFARDAVIVAHNARFDTGFLRAAAAAHGHTFAPRRVLCTVKMARRVLTKDEAPTVKLSALARLFSVSTTPTHRALDDARATVEVMHALFERVGNLGVDTYRELVDFLPGIPAAHRAKRSMVAGLPNRPGVYLFRGPSDEVLYVGTATDLRRRAGQYFTGAETRTRMREMIALATRVDHVECAHRLEAGVRELRLLAAHRPAYNRRSKAQHDGWWVTLTDEPYPRLAVTRTPREVAVGPIRSRADAREVADLIAGVCGLRTCRHRIPASRRHECAAGPDGRPPVGGCTAAGTPLDVEGYRPAVAAARAVITGTDDAPLESVLTRIGHLAGVEMFETAARLRDRLALTLGALERCQRLTALCAVAEMVAARPDGAGGWELVVVRHGRLAAAGVATIGVAPVPVAQALCASAETVVPDVGPLAGAPSEETALVYRWLVGSDVRIVCSTDPFAVPARSAARWSRWRDTVALARDRARELRGVDDTPQVTPTPTPRRLQLTG</sequence>
<keyword evidence="3" id="KW-0540">Nuclease</keyword>
<dbReference type="InterPro" id="IPR050066">
    <property type="entry name" value="UvrABC_protein_C"/>
</dbReference>
<dbReference type="InterPro" id="IPR000305">
    <property type="entry name" value="GIY-YIG_endonuc"/>
</dbReference>
<dbReference type="InterPro" id="IPR047296">
    <property type="entry name" value="GIY-YIG_UvrC_Cho"/>
</dbReference>
<dbReference type="PANTHER" id="PTHR30562:SF1">
    <property type="entry name" value="UVRABC SYSTEM PROTEIN C"/>
    <property type="match status" value="1"/>
</dbReference>
<keyword evidence="3" id="KW-0269">Exonuclease</keyword>
<reference evidence="4" key="1">
    <citation type="journal article" date="2019" name="Int. J. Syst. Evol. Microbiol.">
        <title>The Global Catalogue of Microorganisms (GCM) 10K type strain sequencing project: providing services to taxonomists for standard genome sequencing and annotation.</title>
        <authorList>
            <consortium name="The Broad Institute Genomics Platform"/>
            <consortium name="The Broad Institute Genome Sequencing Center for Infectious Disease"/>
            <person name="Wu L."/>
            <person name="Ma J."/>
        </authorList>
    </citation>
    <scope>NUCLEOTIDE SEQUENCE [LARGE SCALE GENOMIC DNA]</scope>
    <source>
        <strain evidence="4">CCUG 50873</strain>
    </source>
</reference>
<comment type="caution">
    <text evidence="3">The sequence shown here is derived from an EMBL/GenBank/DDBJ whole genome shotgun (WGS) entry which is preliminary data.</text>
</comment>
<name>A0ABW3GAF7_9NOCA</name>
<feature type="compositionally biased region" description="Low complexity" evidence="1">
    <location>
        <begin position="582"/>
        <end position="599"/>
    </location>
</feature>
<evidence type="ECO:0000259" key="2">
    <source>
        <dbReference type="PROSITE" id="PS50164"/>
    </source>
</evidence>
<dbReference type="InterPro" id="IPR006054">
    <property type="entry name" value="DnaQ"/>
</dbReference>
<evidence type="ECO:0000313" key="3">
    <source>
        <dbReference type="EMBL" id="MFD0927068.1"/>
    </source>
</evidence>
<dbReference type="NCBIfam" id="NF005907">
    <property type="entry name" value="PRK07883.1-5"/>
    <property type="match status" value="1"/>
</dbReference>
<evidence type="ECO:0000313" key="4">
    <source>
        <dbReference type="Proteomes" id="UP001597068"/>
    </source>
</evidence>
<dbReference type="InterPro" id="IPR012337">
    <property type="entry name" value="RNaseH-like_sf"/>
</dbReference>
<dbReference type="SMART" id="SM00479">
    <property type="entry name" value="EXOIII"/>
    <property type="match status" value="1"/>
</dbReference>
<feature type="region of interest" description="Disordered" evidence="1">
    <location>
        <begin position="578"/>
        <end position="599"/>
    </location>
</feature>
<dbReference type="InterPro" id="IPR036397">
    <property type="entry name" value="RNaseH_sf"/>
</dbReference>
<dbReference type="CDD" id="cd06127">
    <property type="entry name" value="DEDDh"/>
    <property type="match status" value="1"/>
</dbReference>
<dbReference type="NCBIfam" id="TIGR00573">
    <property type="entry name" value="dnaq"/>
    <property type="match status" value="1"/>
</dbReference>
<gene>
    <name evidence="3" type="ORF">ACFQ04_15120</name>
</gene>
<dbReference type="PROSITE" id="PS50164">
    <property type="entry name" value="GIY_YIG"/>
    <property type="match status" value="1"/>
</dbReference>
<evidence type="ECO:0000256" key="1">
    <source>
        <dbReference type="SAM" id="MobiDB-lite"/>
    </source>
</evidence>
<dbReference type="GO" id="GO:0004527">
    <property type="term" value="F:exonuclease activity"/>
    <property type="evidence" value="ECO:0007669"/>
    <property type="project" value="UniProtKB-KW"/>
</dbReference>
<dbReference type="Gene3D" id="3.30.420.10">
    <property type="entry name" value="Ribonuclease H-like superfamily/Ribonuclease H"/>
    <property type="match status" value="1"/>
</dbReference>
<dbReference type="NCBIfam" id="NF005905">
    <property type="entry name" value="PRK07883.1-3"/>
    <property type="match status" value="1"/>
</dbReference>
<dbReference type="Pfam" id="PF00929">
    <property type="entry name" value="RNase_T"/>
    <property type="match status" value="1"/>
</dbReference>
<keyword evidence="4" id="KW-1185">Reference proteome</keyword>
<dbReference type="Proteomes" id="UP001597068">
    <property type="component" value="Unassembled WGS sequence"/>
</dbReference>
<dbReference type="Gene3D" id="3.40.1440.10">
    <property type="entry name" value="GIY-YIG endonuclease"/>
    <property type="match status" value="1"/>
</dbReference>
<keyword evidence="3" id="KW-0378">Hydrolase</keyword>
<dbReference type="EMBL" id="JBHTIL010000002">
    <property type="protein sequence ID" value="MFD0927068.1"/>
    <property type="molecule type" value="Genomic_DNA"/>
</dbReference>
<dbReference type="SMART" id="SM00465">
    <property type="entry name" value="GIYc"/>
    <property type="match status" value="1"/>
</dbReference>
<feature type="domain" description="GIY-YIG" evidence="2">
    <location>
        <begin position="228"/>
        <end position="306"/>
    </location>
</feature>
<accession>A0ABW3GAF7</accession>
<dbReference type="RefSeq" id="WP_253648746.1">
    <property type="nucleotide sequence ID" value="NZ_BAAAMO010000006.1"/>
</dbReference>